<accession>A0ABY8KTU7</accession>
<dbReference type="Proteomes" id="UP001238523">
    <property type="component" value="Chromosome"/>
</dbReference>
<feature type="transmembrane region" description="Helical" evidence="1">
    <location>
        <begin position="46"/>
        <end position="66"/>
    </location>
</feature>
<evidence type="ECO:0000313" key="3">
    <source>
        <dbReference type="Proteomes" id="UP001238523"/>
    </source>
</evidence>
<proteinExistence type="predicted"/>
<evidence type="ECO:0000256" key="1">
    <source>
        <dbReference type="SAM" id="Phobius"/>
    </source>
</evidence>
<keyword evidence="1" id="KW-1133">Transmembrane helix</keyword>
<name>A0ABY8KTU7_9FLAO</name>
<keyword evidence="3" id="KW-1185">Reference proteome</keyword>
<sequence>MKNSALNFVFCNKKQMKASALTYLLIVTGILLTVAIFAALDFPFRFVFYLTVIGQVTLIYSVVNVLKDNYTTDKTFEDFYEDFPISERNNFR</sequence>
<keyword evidence="1" id="KW-0812">Transmembrane</keyword>
<organism evidence="2 3">
    <name type="scientific">Aequorivita marisscotiae</name>
    <dbReference type="NCBI Taxonomy" id="3040348"/>
    <lineage>
        <taxon>Bacteria</taxon>
        <taxon>Pseudomonadati</taxon>
        <taxon>Bacteroidota</taxon>
        <taxon>Flavobacteriia</taxon>
        <taxon>Flavobacteriales</taxon>
        <taxon>Flavobacteriaceae</taxon>
        <taxon>Aequorivita</taxon>
    </lineage>
</organism>
<feature type="transmembrane region" description="Helical" evidence="1">
    <location>
        <begin position="21"/>
        <end position="40"/>
    </location>
</feature>
<reference evidence="2 3" key="1">
    <citation type="submission" date="2023-04" db="EMBL/GenBank/DDBJ databases">
        <title>Taxonomic identification of the Arctic strain Aequorivita sp. nov. and transcriptomic analysis in response to temperature stress.</title>
        <authorList>
            <person name="Liu W."/>
            <person name="Cong B."/>
            <person name="Lin J."/>
        </authorList>
    </citation>
    <scope>NUCLEOTIDE SEQUENCE [LARGE SCALE GENOMIC DNA]</scope>
    <source>
        <strain evidence="2 3">Ant34-E75</strain>
    </source>
</reference>
<dbReference type="EMBL" id="CP122379">
    <property type="protein sequence ID" value="WGF91585.1"/>
    <property type="molecule type" value="Genomic_DNA"/>
</dbReference>
<keyword evidence="1" id="KW-0472">Membrane</keyword>
<evidence type="ECO:0000313" key="2">
    <source>
        <dbReference type="EMBL" id="WGF91585.1"/>
    </source>
</evidence>
<dbReference type="RefSeq" id="WP_279447551.1">
    <property type="nucleotide sequence ID" value="NZ_CP122379.1"/>
</dbReference>
<protein>
    <submittedName>
        <fullName evidence="2">Uncharacterized protein</fullName>
    </submittedName>
</protein>
<gene>
    <name evidence="2" type="ORF">QCQ61_10230</name>
</gene>